<feature type="compositionally biased region" description="Low complexity" evidence="2">
    <location>
        <begin position="671"/>
        <end position="680"/>
    </location>
</feature>
<dbReference type="SUPFAM" id="SSF55418">
    <property type="entry name" value="eIF4e-like"/>
    <property type="match status" value="1"/>
</dbReference>
<dbReference type="InterPro" id="IPR023398">
    <property type="entry name" value="TIF_eIF4e-like"/>
</dbReference>
<feature type="region of interest" description="Disordered" evidence="2">
    <location>
        <begin position="1"/>
        <end position="71"/>
    </location>
</feature>
<dbReference type="PANTHER" id="PTHR11960">
    <property type="entry name" value="EUKARYOTIC TRANSLATION INITIATION FACTOR 4E RELATED"/>
    <property type="match status" value="1"/>
</dbReference>
<sequence length="1115" mass="122684">MSASEQPSAFPAGHDPRPETPPSNPPMTKAAMMQARRKSRGMSDAAPPMLRPDYVFPPPASVSVSVSAANRTSQPLVPHTLESFSAHNTTASSLSSLAPPSLAQKSQHLKTHYRTHSRNGSTVTVQDLKQAIAAVKTDLFDITHVSTSDGSDAIKTGSALERNDTPPSTSISVAIATTGEIRVEERTLGELPGLPPLSSFSSTSTYVSRTSGSSGKFDALKRHSSVDSFASSTPLPSLSTRPSSMILNRTRDRTNVSVPPFFSYSIPHEFPSPYTSPRLKLPGAEPVSLPISPFARKRKHTYHYTTRQYPSSEIVVKLSGKNESTLHLHKLTVGDVPEVELIEHGYEHTSEQEQEQQEEQDQESTPTTTTFTKDQDTHTETEVEGPQHEGKGDESMSEATQVSESEAESVASLEPSLEAPSTADKRMSWASMVSMDEDLNLLTKAIPVPASQPYRPPGSRLRAAASFEPKPIQGANPGGAQSRRKSFSEHQHPARRPSPTHGESFSSSPTPPLSTPGHTRKPAPTPLKLVGSNHSDSHTQNKSAPSSPTTPFTPSRRRRSRSRKNQKDKEVEPQVQPSDNNSEPVVEVGDTGPTEGTVEPKKARTRSRSRSRSRSRNRANAENNIPTEVPPVPQTPSWVPVHNMNVASQSGPTTATLPLTAPPSEAPPSETPLSPTTAPTNLFPSANTSVESNFKRRGPRPSRLLSTRSSHNLQLQTLNEDSRAATFSPRSREASSDYFSMRPLQPPRTPMTPGGDGDDDDHYYRLQMVTTPMIQNGFFPNWAKGDAQLEELERIRNFLSARQYPNEMPLSDEWTLFFSDTSRAKDKSQVQDAYSSAITPLFTCHTVPQFATSWKYVRERVRPATMKVNQNLHWFKKGIKPMWEDPQNKYGGRLTLCPPRALLDVVWETVLILMAGDVLDHHGEGTGAVFARRARGDRVEVWLGSDDTPEALAHIRGVLIQELTASGADELVRAAKYKKHFDGRRDEKKQSKENQANGLQVPGGSGSGSGSASPLPSPLPTTPMAPGSEDKDTHAFLAQQQQQQPEKQQQCEREREQAKEQERIMQLGKERLEKERAEKDRLREERVRALAAAAMAAAEAKHQQQLQQQLEREQQ</sequence>
<keyword evidence="1" id="KW-0694">RNA-binding</keyword>
<dbReference type="PANTHER" id="PTHR11960:SF71">
    <property type="entry name" value="TRANSLATION INITIATION FACTOR 4E"/>
    <property type="match status" value="1"/>
</dbReference>
<dbReference type="GO" id="GO:0000340">
    <property type="term" value="F:RNA 7-methylguanosine cap binding"/>
    <property type="evidence" value="ECO:0007669"/>
    <property type="project" value="TreeGrafter"/>
</dbReference>
<protein>
    <recommendedName>
        <fullName evidence="5">Eukaryotic translation initiation factor 4E</fullName>
    </recommendedName>
</protein>
<gene>
    <name evidence="3" type="ORF">BG006_010379</name>
</gene>
<feature type="compositionally biased region" description="Low complexity" evidence="2">
    <location>
        <begin position="701"/>
        <end position="710"/>
    </location>
</feature>
<feature type="compositionally biased region" description="Acidic residues" evidence="2">
    <location>
        <begin position="352"/>
        <end position="362"/>
    </location>
</feature>
<accession>A0A9P5VIN3</accession>
<feature type="compositionally biased region" description="Basic and acidic residues" evidence="2">
    <location>
        <begin position="983"/>
        <end position="992"/>
    </location>
</feature>
<feature type="region of interest" description="Disordered" evidence="2">
    <location>
        <begin position="149"/>
        <end position="170"/>
    </location>
</feature>
<feature type="compositionally biased region" description="Basic and acidic residues" evidence="2">
    <location>
        <begin position="373"/>
        <end position="394"/>
    </location>
</feature>
<evidence type="ECO:0000256" key="2">
    <source>
        <dbReference type="SAM" id="MobiDB-lite"/>
    </source>
</evidence>
<feature type="compositionally biased region" description="Basic residues" evidence="2">
    <location>
        <begin position="603"/>
        <end position="617"/>
    </location>
</feature>
<comment type="similarity">
    <text evidence="1">Belongs to the eukaryotic initiation factor 4E family.</text>
</comment>
<dbReference type="Pfam" id="PF01652">
    <property type="entry name" value="IF4E"/>
    <property type="match status" value="1"/>
</dbReference>
<keyword evidence="1" id="KW-0648">Protein biosynthesis</keyword>
<organism evidence="3 4">
    <name type="scientific">Podila minutissima</name>
    <dbReference type="NCBI Taxonomy" id="64525"/>
    <lineage>
        <taxon>Eukaryota</taxon>
        <taxon>Fungi</taxon>
        <taxon>Fungi incertae sedis</taxon>
        <taxon>Mucoromycota</taxon>
        <taxon>Mortierellomycotina</taxon>
        <taxon>Mortierellomycetes</taxon>
        <taxon>Mortierellales</taxon>
        <taxon>Mortierellaceae</taxon>
        <taxon>Podila</taxon>
    </lineage>
</organism>
<keyword evidence="1" id="KW-0396">Initiation factor</keyword>
<dbReference type="GO" id="GO:0003743">
    <property type="term" value="F:translation initiation factor activity"/>
    <property type="evidence" value="ECO:0007669"/>
    <property type="project" value="UniProtKB-KW"/>
</dbReference>
<evidence type="ECO:0000313" key="3">
    <source>
        <dbReference type="EMBL" id="KAF9326165.1"/>
    </source>
</evidence>
<name>A0A9P5VIN3_9FUNG</name>
<dbReference type="AlphaFoldDB" id="A0A9P5VIN3"/>
<feature type="compositionally biased region" description="Low complexity" evidence="2">
    <location>
        <begin position="543"/>
        <end position="554"/>
    </location>
</feature>
<proteinExistence type="inferred from homology"/>
<dbReference type="EMBL" id="JAAAUY010000818">
    <property type="protein sequence ID" value="KAF9326165.1"/>
    <property type="molecule type" value="Genomic_DNA"/>
</dbReference>
<evidence type="ECO:0008006" key="5">
    <source>
        <dbReference type="Google" id="ProtNLM"/>
    </source>
</evidence>
<feature type="compositionally biased region" description="Basic residues" evidence="2">
    <location>
        <begin position="555"/>
        <end position="564"/>
    </location>
</feature>
<feature type="compositionally biased region" description="Low complexity" evidence="2">
    <location>
        <begin position="363"/>
        <end position="372"/>
    </location>
</feature>
<dbReference type="InterPro" id="IPR001040">
    <property type="entry name" value="TIF_eIF_4E"/>
</dbReference>
<dbReference type="GO" id="GO:0016281">
    <property type="term" value="C:eukaryotic translation initiation factor 4F complex"/>
    <property type="evidence" value="ECO:0007669"/>
    <property type="project" value="TreeGrafter"/>
</dbReference>
<feature type="region of interest" description="Disordered" evidence="2">
    <location>
        <begin position="347"/>
        <end position="425"/>
    </location>
</feature>
<feature type="compositionally biased region" description="Basic and acidic residues" evidence="2">
    <location>
        <begin position="1049"/>
        <end position="1081"/>
    </location>
</feature>
<reference evidence="3" key="1">
    <citation type="journal article" date="2020" name="Fungal Divers.">
        <title>Resolving the Mortierellaceae phylogeny through synthesis of multi-gene phylogenetics and phylogenomics.</title>
        <authorList>
            <person name="Vandepol N."/>
            <person name="Liber J."/>
            <person name="Desiro A."/>
            <person name="Na H."/>
            <person name="Kennedy M."/>
            <person name="Barry K."/>
            <person name="Grigoriev I.V."/>
            <person name="Miller A.N."/>
            <person name="O'Donnell K."/>
            <person name="Stajich J.E."/>
            <person name="Bonito G."/>
        </authorList>
    </citation>
    <scope>NUCLEOTIDE SEQUENCE</scope>
    <source>
        <strain evidence="3">NVP1</strain>
    </source>
</reference>
<feature type="compositionally biased region" description="Low complexity" evidence="2">
    <location>
        <begin position="1038"/>
        <end position="1048"/>
    </location>
</feature>
<keyword evidence="4" id="KW-1185">Reference proteome</keyword>
<feature type="compositionally biased region" description="Polar residues" evidence="2">
    <location>
        <begin position="682"/>
        <end position="692"/>
    </location>
</feature>
<dbReference type="Proteomes" id="UP000696485">
    <property type="component" value="Unassembled WGS sequence"/>
</dbReference>
<dbReference type="Gene3D" id="3.30.760.10">
    <property type="entry name" value="RNA Cap, Translation Initiation Factor Eif4e"/>
    <property type="match status" value="1"/>
</dbReference>
<evidence type="ECO:0000256" key="1">
    <source>
        <dbReference type="RuleBase" id="RU004374"/>
    </source>
</evidence>
<comment type="caution">
    <text evidence="3">The sequence shown here is derived from an EMBL/GenBank/DDBJ whole genome shotgun (WGS) entry which is preliminary data.</text>
</comment>
<feature type="region of interest" description="Disordered" evidence="2">
    <location>
        <begin position="980"/>
        <end position="1081"/>
    </location>
</feature>
<feature type="compositionally biased region" description="Polar residues" evidence="2">
    <location>
        <begin position="532"/>
        <end position="542"/>
    </location>
</feature>
<feature type="region of interest" description="Disordered" evidence="2">
    <location>
        <begin position="447"/>
        <end position="757"/>
    </location>
</feature>
<evidence type="ECO:0000313" key="4">
    <source>
        <dbReference type="Proteomes" id="UP000696485"/>
    </source>
</evidence>
<feature type="compositionally biased region" description="Low complexity" evidence="2">
    <location>
        <begin position="397"/>
        <end position="419"/>
    </location>
</feature>
<feature type="compositionally biased region" description="Pro residues" evidence="2">
    <location>
        <begin position="660"/>
        <end position="670"/>
    </location>
</feature>